<accession>A0ACB9RCX2</accession>
<proteinExistence type="predicted"/>
<comment type="caution">
    <text evidence="1">The sequence shown here is derived from an EMBL/GenBank/DDBJ whole genome shotgun (WGS) entry which is preliminary data.</text>
</comment>
<protein>
    <submittedName>
        <fullName evidence="1">Uncharacterized protein</fullName>
    </submittedName>
</protein>
<evidence type="ECO:0000313" key="1">
    <source>
        <dbReference type="EMBL" id="KAI4375666.1"/>
    </source>
</evidence>
<name>A0ACB9RCX2_9MYRT</name>
<reference evidence="2" key="1">
    <citation type="journal article" date="2023" name="Front. Plant Sci.">
        <title>Chromosomal-level genome assembly of Melastoma candidum provides insights into trichome evolution.</title>
        <authorList>
            <person name="Zhong Y."/>
            <person name="Wu W."/>
            <person name="Sun C."/>
            <person name="Zou P."/>
            <person name="Liu Y."/>
            <person name="Dai S."/>
            <person name="Zhou R."/>
        </authorList>
    </citation>
    <scope>NUCLEOTIDE SEQUENCE [LARGE SCALE GENOMIC DNA]</scope>
</reference>
<dbReference type="Proteomes" id="UP001057402">
    <property type="component" value="Chromosome 4"/>
</dbReference>
<evidence type="ECO:0000313" key="2">
    <source>
        <dbReference type="Proteomes" id="UP001057402"/>
    </source>
</evidence>
<keyword evidence="2" id="KW-1185">Reference proteome</keyword>
<sequence>MVLIVKEEDGDATIEGGLFEDGGRPDGKVWGKGKRDSSKKREVYEEIMLQMKVREDGGDDDPGFADELWVHLSRLPTR</sequence>
<gene>
    <name evidence="1" type="ORF">MLD38_013513</name>
</gene>
<dbReference type="EMBL" id="CM042883">
    <property type="protein sequence ID" value="KAI4375666.1"/>
    <property type="molecule type" value="Genomic_DNA"/>
</dbReference>
<organism evidence="1 2">
    <name type="scientific">Melastoma candidum</name>
    <dbReference type="NCBI Taxonomy" id="119954"/>
    <lineage>
        <taxon>Eukaryota</taxon>
        <taxon>Viridiplantae</taxon>
        <taxon>Streptophyta</taxon>
        <taxon>Embryophyta</taxon>
        <taxon>Tracheophyta</taxon>
        <taxon>Spermatophyta</taxon>
        <taxon>Magnoliopsida</taxon>
        <taxon>eudicotyledons</taxon>
        <taxon>Gunneridae</taxon>
        <taxon>Pentapetalae</taxon>
        <taxon>rosids</taxon>
        <taxon>malvids</taxon>
        <taxon>Myrtales</taxon>
        <taxon>Melastomataceae</taxon>
        <taxon>Melastomatoideae</taxon>
        <taxon>Melastomateae</taxon>
        <taxon>Melastoma</taxon>
    </lineage>
</organism>